<sequence>MTAEPFDVVVIGQKGRVGYEAILFAASLRRADPGFAGRLIVAEPRPGGAWPGDPRMSDAQRDLLAGELCAEIRPFDAVHFGAAYPQGNKIEALAALDPGAPFVFFDSDTLVTGPLSAVPFDFDRPCASLRREGTWPEIEFYGPGYSEIWGSLYDLMGLDFASSLDPDQPDEYWERYLYFNAGWFFYRCGPSFGRRYLETALAIRDRTPRAAELQSLDPWLDQVALPLVVHALGGGRRTIPEGLLDGSVTCHWRVMGLLFARESDAAVTAALEAIQPNRIKKVLKEHEPFRRFLLQGRGARARAMFDRAALPRRERAIRNRLKSAGLWMR</sequence>
<dbReference type="RefSeq" id="WP_133395375.1">
    <property type="nucleotide sequence ID" value="NZ_SNAA01000001.1"/>
</dbReference>
<reference evidence="1 2" key="1">
    <citation type="submission" date="2019-03" db="EMBL/GenBank/DDBJ databases">
        <title>Primorskyibacter sp. SS33 isolated from sediments.</title>
        <authorList>
            <person name="Xunke S."/>
        </authorList>
    </citation>
    <scope>NUCLEOTIDE SEQUENCE [LARGE SCALE GENOMIC DNA]</scope>
    <source>
        <strain evidence="1 2">SS33</strain>
    </source>
</reference>
<proteinExistence type="predicted"/>
<organism evidence="1 2">
    <name type="scientific">Palleronia sediminis</name>
    <dbReference type="NCBI Taxonomy" id="2547833"/>
    <lineage>
        <taxon>Bacteria</taxon>
        <taxon>Pseudomonadati</taxon>
        <taxon>Pseudomonadota</taxon>
        <taxon>Alphaproteobacteria</taxon>
        <taxon>Rhodobacterales</taxon>
        <taxon>Roseobacteraceae</taxon>
        <taxon>Palleronia</taxon>
    </lineage>
</organism>
<accession>A0A4R6AQG5</accession>
<comment type="caution">
    <text evidence="1">The sequence shown here is derived from an EMBL/GenBank/DDBJ whole genome shotgun (WGS) entry which is preliminary data.</text>
</comment>
<gene>
    <name evidence="1" type="ORF">E2L08_02070</name>
</gene>
<dbReference type="OrthoDB" id="7684392at2"/>
<evidence type="ECO:0000313" key="1">
    <source>
        <dbReference type="EMBL" id="TDL84276.1"/>
    </source>
</evidence>
<dbReference type="AlphaFoldDB" id="A0A4R6AQG5"/>
<protein>
    <submittedName>
        <fullName evidence="1">Uncharacterized protein</fullName>
    </submittedName>
</protein>
<keyword evidence="2" id="KW-1185">Reference proteome</keyword>
<dbReference type="EMBL" id="SNAA01000001">
    <property type="protein sequence ID" value="TDL84276.1"/>
    <property type="molecule type" value="Genomic_DNA"/>
</dbReference>
<name>A0A4R6AQG5_9RHOB</name>
<dbReference type="Proteomes" id="UP000295701">
    <property type="component" value="Unassembled WGS sequence"/>
</dbReference>
<evidence type="ECO:0000313" key="2">
    <source>
        <dbReference type="Proteomes" id="UP000295701"/>
    </source>
</evidence>